<dbReference type="InterPro" id="IPR029044">
    <property type="entry name" value="Nucleotide-diphossugar_trans"/>
</dbReference>
<proteinExistence type="predicted"/>
<accession>A0A6I6GA59</accession>
<reference evidence="1 2" key="1">
    <citation type="submission" date="2019-11" db="EMBL/GenBank/DDBJ databases">
        <authorList>
            <person name="Im W.T."/>
        </authorList>
    </citation>
    <scope>NUCLEOTIDE SEQUENCE [LARGE SCALE GENOMIC DNA]</scope>
    <source>
        <strain evidence="1 2">SB-02</strain>
    </source>
</reference>
<evidence type="ECO:0000313" key="2">
    <source>
        <dbReference type="Proteomes" id="UP000426027"/>
    </source>
</evidence>
<keyword evidence="2" id="KW-1185">Reference proteome</keyword>
<dbReference type="RefSeq" id="WP_157480164.1">
    <property type="nucleotide sequence ID" value="NZ_CP046566.1"/>
</dbReference>
<sequence>MSSWLQAHPHCNGLFCNGLLMDEHNQIQPTTIWDATYGHASLSHELPPAHFFPWLCFNNNFIIGASMAIRRSAVPDIFNSWLPDEPWHDFIIALKLSLNGTLAATDAQLMYYRQHSSQTCGLQGHFQRSHTIAFARQCWQQQWQGLDMQEVVRYFAFGLSNMERYRLLLVKTTKEQTQFQQAYAIALAKLKLATQQWLAPMPWWSRKKKLLKHYLKGGEYLRTNFTDVLSM</sequence>
<dbReference type="AlphaFoldDB" id="A0A6I6GA59"/>
<evidence type="ECO:0000313" key="1">
    <source>
        <dbReference type="EMBL" id="QGW29706.1"/>
    </source>
</evidence>
<name>A0A6I6GA59_9BACT</name>
<dbReference type="Proteomes" id="UP000426027">
    <property type="component" value="Chromosome"/>
</dbReference>
<dbReference type="SUPFAM" id="SSF53448">
    <property type="entry name" value="Nucleotide-diphospho-sugar transferases"/>
    <property type="match status" value="1"/>
</dbReference>
<organism evidence="1 2">
    <name type="scientific">Phnomibacter ginsenosidimutans</name>
    <dbReference type="NCBI Taxonomy" id="2676868"/>
    <lineage>
        <taxon>Bacteria</taxon>
        <taxon>Pseudomonadati</taxon>
        <taxon>Bacteroidota</taxon>
        <taxon>Chitinophagia</taxon>
        <taxon>Chitinophagales</taxon>
        <taxon>Chitinophagaceae</taxon>
        <taxon>Phnomibacter</taxon>
    </lineage>
</organism>
<dbReference type="EMBL" id="CP046566">
    <property type="protein sequence ID" value="QGW29706.1"/>
    <property type="molecule type" value="Genomic_DNA"/>
</dbReference>
<protein>
    <submittedName>
        <fullName evidence="1">Uncharacterized protein</fullName>
    </submittedName>
</protein>
<dbReference type="KEGG" id="fls:GLV81_17710"/>
<gene>
    <name evidence="1" type="ORF">GLV81_17710</name>
</gene>